<organism evidence="1 2">
    <name type="scientific">Candidozyma auris</name>
    <name type="common">Yeast</name>
    <name type="synonym">Candida auris</name>
    <dbReference type="NCBI Taxonomy" id="498019"/>
    <lineage>
        <taxon>Eukaryota</taxon>
        <taxon>Fungi</taxon>
        <taxon>Dikarya</taxon>
        <taxon>Ascomycota</taxon>
        <taxon>Saccharomycotina</taxon>
        <taxon>Pichiomycetes</taxon>
        <taxon>Metschnikowiaceae</taxon>
        <taxon>Candidozyma</taxon>
    </lineage>
</organism>
<dbReference type="EMBL" id="LGST01000025">
    <property type="protein sequence ID" value="KND99321.1"/>
    <property type="molecule type" value="Genomic_DNA"/>
</dbReference>
<gene>
    <name evidence="1" type="ORF">QG37_03865</name>
</gene>
<comment type="caution">
    <text evidence="1">The sequence shown here is derived from an EMBL/GenBank/DDBJ whole genome shotgun (WGS) entry which is preliminary data.</text>
</comment>
<reference evidence="2" key="1">
    <citation type="journal article" date="2015" name="BMC Genomics">
        <title>Draft genome of a commonly misdiagnosed multidrug resistant pathogen Candida auris.</title>
        <authorList>
            <person name="Chatterjee S."/>
            <person name="Alampalli S.V."/>
            <person name="Nageshan R.K."/>
            <person name="Chettiar S.T."/>
            <person name="Joshi S."/>
            <person name="Tatu U.S."/>
        </authorList>
    </citation>
    <scope>NUCLEOTIDE SEQUENCE [LARGE SCALE GENOMIC DNA]</scope>
    <source>
        <strain evidence="2">6684</strain>
    </source>
</reference>
<accession>A0A0L0NYR5</accession>
<dbReference type="Proteomes" id="UP000037122">
    <property type="component" value="Unassembled WGS sequence"/>
</dbReference>
<sequence>MYLPTRGSHLTNWLPGSKQEAVISETELDSWLALVLEKTGAYDTKGKWILGYGTKFVWNSFKSTFKEPSNLKDAVTDETTWAINEFNELKFGLEMPKFLRHMS</sequence>
<evidence type="ECO:0000313" key="2">
    <source>
        <dbReference type="Proteomes" id="UP000037122"/>
    </source>
</evidence>
<proteinExistence type="predicted"/>
<dbReference type="AlphaFoldDB" id="A0A0L0NYR5"/>
<dbReference type="VEuPathDB" id="FungiDB:QG37_03865"/>
<name>A0A0L0NYR5_CANAR</name>
<evidence type="ECO:0000313" key="1">
    <source>
        <dbReference type="EMBL" id="KND99321.1"/>
    </source>
</evidence>
<protein>
    <submittedName>
        <fullName evidence="1">Uncharacterized protein</fullName>
    </submittedName>
</protein>